<sequence>MRKTDLHPDLQRTCVPIPERSGCFAVVPPPAPVTVSVPSCHGLLLLAQRELELLADTIHKNQHDADLLMHMLNRREAVDSSQIEGTHTSFDGLLIHEIEAGTEDEVSDSDASATLNYVRAFVMGAHEVEARGQAALDLNLIRNLHAQLMAGQTRYAPGQWRDRQNYIGLRMETARYIPPPPGEIPRLMDDLNGLLQYQPEGVATVSVLLRAAIAHVQFEAIHPFLDGNGRTGRLLLPLMLKAEGKPPIHLASFLKLRQREYYDALLQVQIRLEWEPWIRLFLESVIASCRHTTKLFDGLQAIHQRWQGMLTQQAKRRHATIWKVAELLLGQPVVTVNTITQRLGVKFPAANDAVSELVALGILRPATQQRRHRVFHAHEVMNVLYTGLDAIIEDVERHTRIDA</sequence>
<dbReference type="InterPro" id="IPR025758">
    <property type="entry name" value="Fic/DOC_N"/>
</dbReference>
<dbReference type="GO" id="GO:0016779">
    <property type="term" value="F:nucleotidyltransferase activity"/>
    <property type="evidence" value="ECO:0007669"/>
    <property type="project" value="UniProtKB-KW"/>
</dbReference>
<dbReference type="EMBL" id="MLJW01000049">
    <property type="protein sequence ID" value="OIR05496.1"/>
    <property type="molecule type" value="Genomic_DNA"/>
</dbReference>
<dbReference type="AlphaFoldDB" id="A0A1J5SNA7"/>
<dbReference type="SUPFAM" id="SSF140931">
    <property type="entry name" value="Fic-like"/>
    <property type="match status" value="1"/>
</dbReference>
<dbReference type="InterPro" id="IPR040198">
    <property type="entry name" value="Fido_containing"/>
</dbReference>
<dbReference type="InterPro" id="IPR003812">
    <property type="entry name" value="Fido"/>
</dbReference>
<feature type="domain" description="Fido" evidence="1">
    <location>
        <begin position="136"/>
        <end position="283"/>
    </location>
</feature>
<reference evidence="2" key="1">
    <citation type="submission" date="2016-10" db="EMBL/GenBank/DDBJ databases">
        <title>Sequence of Gallionella enrichment culture.</title>
        <authorList>
            <person name="Poehlein A."/>
            <person name="Muehling M."/>
            <person name="Daniel R."/>
        </authorList>
    </citation>
    <scope>NUCLEOTIDE SEQUENCE</scope>
</reference>
<gene>
    <name evidence="2" type="ORF">GALL_122390</name>
</gene>
<keyword evidence="2" id="KW-0548">Nucleotidyltransferase</keyword>
<evidence type="ECO:0000259" key="1">
    <source>
        <dbReference type="PROSITE" id="PS51459"/>
    </source>
</evidence>
<dbReference type="Gene3D" id="1.10.3290.10">
    <property type="entry name" value="Fido-like domain"/>
    <property type="match status" value="1"/>
</dbReference>
<dbReference type="PANTHER" id="PTHR13504:SF38">
    <property type="entry name" value="FIDO DOMAIN-CONTAINING PROTEIN"/>
    <property type="match status" value="1"/>
</dbReference>
<dbReference type="Pfam" id="PF13784">
    <property type="entry name" value="Fic_N"/>
    <property type="match status" value="1"/>
</dbReference>
<accession>A0A1J5SNA7</accession>
<proteinExistence type="predicted"/>
<dbReference type="InterPro" id="IPR036597">
    <property type="entry name" value="Fido-like_dom_sf"/>
</dbReference>
<organism evidence="2">
    <name type="scientific">mine drainage metagenome</name>
    <dbReference type="NCBI Taxonomy" id="410659"/>
    <lineage>
        <taxon>unclassified sequences</taxon>
        <taxon>metagenomes</taxon>
        <taxon>ecological metagenomes</taxon>
    </lineage>
</organism>
<dbReference type="EC" id="2.7.7.-" evidence="2"/>
<dbReference type="PROSITE" id="PS51459">
    <property type="entry name" value="FIDO"/>
    <property type="match status" value="1"/>
</dbReference>
<comment type="caution">
    <text evidence="2">The sequence shown here is derived from an EMBL/GenBank/DDBJ whole genome shotgun (WGS) entry which is preliminary data.</text>
</comment>
<dbReference type="Pfam" id="PF02661">
    <property type="entry name" value="Fic"/>
    <property type="match status" value="1"/>
</dbReference>
<keyword evidence="2" id="KW-0808">Transferase</keyword>
<evidence type="ECO:0000313" key="2">
    <source>
        <dbReference type="EMBL" id="OIR05496.1"/>
    </source>
</evidence>
<name>A0A1J5SNA7_9ZZZZ</name>
<protein>
    <submittedName>
        <fullName evidence="2">Adenosine monophosphate-protein transferase SoFic</fullName>
        <ecNumber evidence="2">2.7.7.-</ecNumber>
    </submittedName>
</protein>
<dbReference type="PANTHER" id="PTHR13504">
    <property type="entry name" value="FIDO DOMAIN-CONTAINING PROTEIN DDB_G0283145"/>
    <property type="match status" value="1"/>
</dbReference>